<keyword evidence="4 9" id="KW-0436">Ligase</keyword>
<organism evidence="12 13">
    <name type="scientific">Helicobacter macacae MIT 99-5501</name>
    <dbReference type="NCBI Taxonomy" id="1357400"/>
    <lineage>
        <taxon>Bacteria</taxon>
        <taxon>Pseudomonadati</taxon>
        <taxon>Campylobacterota</taxon>
        <taxon>Epsilonproteobacteria</taxon>
        <taxon>Campylobacterales</taxon>
        <taxon>Helicobacteraceae</taxon>
        <taxon>Helicobacter</taxon>
    </lineage>
</organism>
<dbReference type="InterPro" id="IPR005762">
    <property type="entry name" value="MurD"/>
</dbReference>
<dbReference type="GO" id="GO:0051301">
    <property type="term" value="P:cell division"/>
    <property type="evidence" value="ECO:0007669"/>
    <property type="project" value="UniProtKB-KW"/>
</dbReference>
<proteinExistence type="inferred from homology"/>
<evidence type="ECO:0000256" key="8">
    <source>
        <dbReference type="ARBA" id="ARBA00023306"/>
    </source>
</evidence>
<feature type="region of interest" description="Disordered" evidence="10">
    <location>
        <begin position="166"/>
        <end position="191"/>
    </location>
</feature>
<dbReference type="PANTHER" id="PTHR43692">
    <property type="entry name" value="UDP-N-ACETYLMURAMOYLALANINE--D-GLUTAMATE LIGASE"/>
    <property type="match status" value="1"/>
</dbReference>
<dbReference type="GO" id="GO:0071555">
    <property type="term" value="P:cell wall organization"/>
    <property type="evidence" value="ECO:0007669"/>
    <property type="project" value="UniProtKB-KW"/>
</dbReference>
<comment type="similarity">
    <text evidence="9">Belongs to the MurCDEF family.</text>
</comment>
<evidence type="ECO:0000256" key="1">
    <source>
        <dbReference type="ARBA" id="ARBA00004496"/>
    </source>
</evidence>
<keyword evidence="7 9" id="KW-0067">ATP-binding</keyword>
<evidence type="ECO:0000256" key="7">
    <source>
        <dbReference type="ARBA" id="ARBA00022840"/>
    </source>
</evidence>
<dbReference type="InterPro" id="IPR036615">
    <property type="entry name" value="Mur_ligase_C_dom_sf"/>
</dbReference>
<evidence type="ECO:0000256" key="9">
    <source>
        <dbReference type="HAMAP-Rule" id="MF_00639"/>
    </source>
</evidence>
<reference evidence="12 13" key="1">
    <citation type="journal article" date="2014" name="Genome Announc.">
        <title>Draft genome sequences of six enterohepatic helicobacter species isolated from humans and one from rhesus macaques.</title>
        <authorList>
            <person name="Shen Z."/>
            <person name="Sheh A."/>
            <person name="Young S.K."/>
            <person name="Abouelliel A."/>
            <person name="Ward D.V."/>
            <person name="Earl A.M."/>
            <person name="Fox J.G."/>
        </authorList>
    </citation>
    <scope>NUCLEOTIDE SEQUENCE [LARGE SCALE GENOMIC DNA]</scope>
    <source>
        <strain evidence="12 13">MIT 99-5501</strain>
    </source>
</reference>
<dbReference type="HOGENOM" id="CLU_032540_2_0_7"/>
<dbReference type="Pfam" id="PF08245">
    <property type="entry name" value="Mur_ligase_M"/>
    <property type="match status" value="1"/>
</dbReference>
<dbReference type="GO" id="GO:0005524">
    <property type="term" value="F:ATP binding"/>
    <property type="evidence" value="ECO:0007669"/>
    <property type="project" value="UniProtKB-UniRule"/>
</dbReference>
<dbReference type="eggNOG" id="COG0771">
    <property type="taxonomic scope" value="Bacteria"/>
</dbReference>
<dbReference type="STRING" id="1357400.HMPREF2086_01962"/>
<dbReference type="PATRIC" id="fig|1357400.3.peg.2655"/>
<sequence>MPQSSKIPIKVPPHLLPVHISVFGYGVTSKPFVEFINSLGKTCSIYDDRFEVKSSDECGNALLPPSAFDEGKSSLEFISPGILPTHSYFSKARNPIGEYDYAYKLMRANDFELKSIWISGTNGKTTTTQMLTHLLESFGALCGGNIGTPLTTLALKHAQSLDFAKKDSHKNKPCQNPNNHKEKNPKKDSKKEPFWVLESSSFAMHYSHIATPQIYLLLPLSQDHISWHSGYEGYIEDKLRVLARMGKDTCALLPQELKSHKIVQEYIHKNHSKSDNEHAERAIFYRDSSDLAKFLSIELDSIPFGEPFLLDALVALSGAVLAQKMGLLDFSGDFRDDSSPAYFLERLKSFHIGAHRIEEFYEPYNQNSAKSNLQWLWVDDSKGTNTDATLKAFARYKGRHIYALLGGDDKGADIEPIFALIADGFCKKNSFVKIFAIGSNEKKILSLAQKYGIPAFACQNLKNAMKHIKSEREKDLIEFSDDFASEAKSAQPKSTQKNAEKHTKQKSKQDSKADFIASFVGLLSPAAASLDQFRSYKERGELFKKYALES</sequence>
<feature type="compositionally biased region" description="Basic and acidic residues" evidence="10">
    <location>
        <begin position="498"/>
        <end position="511"/>
    </location>
</feature>
<evidence type="ECO:0000256" key="3">
    <source>
        <dbReference type="ARBA" id="ARBA00022490"/>
    </source>
</evidence>
<evidence type="ECO:0000313" key="13">
    <source>
        <dbReference type="Proteomes" id="UP000018731"/>
    </source>
</evidence>
<keyword evidence="5 9" id="KW-0132">Cell division</keyword>
<dbReference type="Gene3D" id="3.40.1190.10">
    <property type="entry name" value="Mur-like, catalytic domain"/>
    <property type="match status" value="1"/>
</dbReference>
<dbReference type="Gene3D" id="3.90.190.20">
    <property type="entry name" value="Mur ligase, C-terminal domain"/>
    <property type="match status" value="1"/>
</dbReference>
<dbReference type="InterPro" id="IPR018109">
    <property type="entry name" value="Folylpolyglutamate_synth_CS"/>
</dbReference>
<feature type="domain" description="Mur ligase central" evidence="11">
    <location>
        <begin position="118"/>
        <end position="279"/>
    </location>
</feature>
<feature type="binding site" evidence="9">
    <location>
        <begin position="120"/>
        <end position="126"/>
    </location>
    <ligand>
        <name>ATP</name>
        <dbReference type="ChEBI" id="CHEBI:30616"/>
    </ligand>
</feature>
<dbReference type="InterPro" id="IPR036565">
    <property type="entry name" value="Mur-like_cat_sf"/>
</dbReference>
<accession>V8C649</accession>
<dbReference type="GO" id="GO:0008764">
    <property type="term" value="F:UDP-N-acetylmuramoylalanine-D-glutamate ligase activity"/>
    <property type="evidence" value="ECO:0007669"/>
    <property type="project" value="UniProtKB-UniRule"/>
</dbReference>
<dbReference type="SUPFAM" id="SSF53244">
    <property type="entry name" value="MurD-like peptide ligases, peptide-binding domain"/>
    <property type="match status" value="2"/>
</dbReference>
<dbReference type="RefSeq" id="WP_023928801.1">
    <property type="nucleotide sequence ID" value="NZ_KI669456.1"/>
</dbReference>
<comment type="catalytic activity">
    <reaction evidence="9">
        <text>UDP-N-acetyl-alpha-D-muramoyl-L-alanine + D-glutamate + ATP = UDP-N-acetyl-alpha-D-muramoyl-L-alanyl-D-glutamate + ADP + phosphate + H(+)</text>
        <dbReference type="Rhea" id="RHEA:16429"/>
        <dbReference type="ChEBI" id="CHEBI:15378"/>
        <dbReference type="ChEBI" id="CHEBI:29986"/>
        <dbReference type="ChEBI" id="CHEBI:30616"/>
        <dbReference type="ChEBI" id="CHEBI:43474"/>
        <dbReference type="ChEBI" id="CHEBI:83898"/>
        <dbReference type="ChEBI" id="CHEBI:83900"/>
        <dbReference type="ChEBI" id="CHEBI:456216"/>
        <dbReference type="EC" id="6.3.2.9"/>
    </reaction>
</comment>
<feature type="compositionally biased region" description="Basic and acidic residues" evidence="10">
    <location>
        <begin position="179"/>
        <end position="191"/>
    </location>
</feature>
<keyword evidence="8 9" id="KW-0131">Cell cycle</keyword>
<evidence type="ECO:0000256" key="6">
    <source>
        <dbReference type="ARBA" id="ARBA00022741"/>
    </source>
</evidence>
<feature type="region of interest" description="Disordered" evidence="10">
    <location>
        <begin position="487"/>
        <end position="511"/>
    </location>
</feature>
<keyword evidence="6 9" id="KW-0547">Nucleotide-binding</keyword>
<name>V8C649_9HELI</name>
<keyword evidence="3 9" id="KW-0963">Cytoplasm</keyword>
<dbReference type="EMBL" id="AZJI01000010">
    <property type="protein sequence ID" value="ETD22231.1"/>
    <property type="molecule type" value="Genomic_DNA"/>
</dbReference>
<comment type="subcellular location">
    <subcellularLocation>
        <location evidence="1 9">Cytoplasm</location>
    </subcellularLocation>
</comment>
<keyword evidence="9" id="KW-0133">Cell shape</keyword>
<dbReference type="GO" id="GO:0004326">
    <property type="term" value="F:tetrahydrofolylpolyglutamate synthase activity"/>
    <property type="evidence" value="ECO:0007669"/>
    <property type="project" value="InterPro"/>
</dbReference>
<dbReference type="AlphaFoldDB" id="V8C649"/>
<comment type="function">
    <text evidence="9">Cell wall formation. Catalyzes the addition of glutamate to the nucleotide precursor UDP-N-acetylmuramoyl-L-alanine (UMA).</text>
</comment>
<dbReference type="UniPathway" id="UPA00219"/>
<protein>
    <recommendedName>
        <fullName evidence="9">UDP-N-acetylmuramoylalanine--D-glutamate ligase</fullName>
        <ecNumber evidence="9">6.3.2.9</ecNumber>
    </recommendedName>
    <alternativeName>
        <fullName evidence="9">D-glutamic acid-adding enzyme</fullName>
    </alternativeName>
    <alternativeName>
        <fullName evidence="9">UDP-N-acetylmuramoyl-L-alanyl-D-glutamate synthetase</fullName>
    </alternativeName>
</protein>
<evidence type="ECO:0000256" key="2">
    <source>
        <dbReference type="ARBA" id="ARBA00004752"/>
    </source>
</evidence>
<dbReference type="PANTHER" id="PTHR43692:SF1">
    <property type="entry name" value="UDP-N-ACETYLMURAMOYLALANINE--D-GLUTAMATE LIGASE"/>
    <property type="match status" value="1"/>
</dbReference>
<dbReference type="EC" id="6.3.2.9" evidence="9"/>
<comment type="pathway">
    <text evidence="2 9">Cell wall biogenesis; peptidoglycan biosynthesis.</text>
</comment>
<keyword evidence="9" id="KW-0961">Cell wall biogenesis/degradation</keyword>
<dbReference type="GO" id="GO:0009252">
    <property type="term" value="P:peptidoglycan biosynthetic process"/>
    <property type="evidence" value="ECO:0007669"/>
    <property type="project" value="UniProtKB-UniRule"/>
</dbReference>
<dbReference type="HAMAP" id="MF_00639">
    <property type="entry name" value="MurD"/>
    <property type="match status" value="1"/>
</dbReference>
<keyword evidence="9" id="KW-0573">Peptidoglycan synthesis</keyword>
<keyword evidence="13" id="KW-1185">Reference proteome</keyword>
<dbReference type="PROSITE" id="PS01011">
    <property type="entry name" value="FOLYLPOLYGLU_SYNT_1"/>
    <property type="match status" value="1"/>
</dbReference>
<comment type="caution">
    <text evidence="12">The sequence shown here is derived from an EMBL/GenBank/DDBJ whole genome shotgun (WGS) entry which is preliminary data.</text>
</comment>
<dbReference type="GO" id="GO:0005737">
    <property type="term" value="C:cytoplasm"/>
    <property type="evidence" value="ECO:0007669"/>
    <property type="project" value="UniProtKB-SubCell"/>
</dbReference>
<gene>
    <name evidence="9" type="primary">murD</name>
    <name evidence="12" type="ORF">HMPREF2086_01962</name>
</gene>
<evidence type="ECO:0000259" key="11">
    <source>
        <dbReference type="Pfam" id="PF08245"/>
    </source>
</evidence>
<dbReference type="GO" id="GO:0008360">
    <property type="term" value="P:regulation of cell shape"/>
    <property type="evidence" value="ECO:0007669"/>
    <property type="project" value="UniProtKB-KW"/>
</dbReference>
<dbReference type="InterPro" id="IPR013221">
    <property type="entry name" value="Mur_ligase_cen"/>
</dbReference>
<evidence type="ECO:0000256" key="4">
    <source>
        <dbReference type="ARBA" id="ARBA00022598"/>
    </source>
</evidence>
<dbReference type="Proteomes" id="UP000018731">
    <property type="component" value="Unassembled WGS sequence"/>
</dbReference>
<evidence type="ECO:0000313" key="12">
    <source>
        <dbReference type="EMBL" id="ETD22231.1"/>
    </source>
</evidence>
<dbReference type="SUPFAM" id="SSF53623">
    <property type="entry name" value="MurD-like peptide ligases, catalytic domain"/>
    <property type="match status" value="1"/>
</dbReference>
<dbReference type="OrthoDB" id="9809796at2"/>
<evidence type="ECO:0000256" key="10">
    <source>
        <dbReference type="SAM" id="MobiDB-lite"/>
    </source>
</evidence>
<evidence type="ECO:0000256" key="5">
    <source>
        <dbReference type="ARBA" id="ARBA00022618"/>
    </source>
</evidence>